<organism evidence="2 3">
    <name type="scientific">Roseovarius azorensis</name>
    <dbReference type="NCBI Taxonomy" id="1287727"/>
    <lineage>
        <taxon>Bacteria</taxon>
        <taxon>Pseudomonadati</taxon>
        <taxon>Pseudomonadota</taxon>
        <taxon>Alphaproteobacteria</taxon>
        <taxon>Rhodobacterales</taxon>
        <taxon>Roseobacteraceae</taxon>
        <taxon>Roseovarius</taxon>
    </lineage>
</organism>
<dbReference type="EMBL" id="FOAG01000017">
    <property type="protein sequence ID" value="SEM24889.1"/>
    <property type="molecule type" value="Genomic_DNA"/>
</dbReference>
<evidence type="ECO:0000313" key="3">
    <source>
        <dbReference type="Proteomes" id="UP000199582"/>
    </source>
</evidence>
<feature type="region of interest" description="Disordered" evidence="1">
    <location>
        <begin position="234"/>
        <end position="264"/>
    </location>
</feature>
<protein>
    <submittedName>
        <fullName evidence="2">Uncharacterized protein</fullName>
    </submittedName>
</protein>
<evidence type="ECO:0000256" key="1">
    <source>
        <dbReference type="SAM" id="MobiDB-lite"/>
    </source>
</evidence>
<dbReference type="Proteomes" id="UP000199582">
    <property type="component" value="Unassembled WGS sequence"/>
</dbReference>
<accession>A0A1H7WVI0</accession>
<reference evidence="2 3" key="1">
    <citation type="submission" date="2016-10" db="EMBL/GenBank/DDBJ databases">
        <authorList>
            <person name="de Groot N.N."/>
        </authorList>
    </citation>
    <scope>NUCLEOTIDE SEQUENCE [LARGE SCALE GENOMIC DNA]</scope>
    <source>
        <strain evidence="2 3">DSM 100674</strain>
    </source>
</reference>
<dbReference type="STRING" id="1287727.SAMN05443999_1179"/>
<keyword evidence="3" id="KW-1185">Reference proteome</keyword>
<evidence type="ECO:0000313" key="2">
    <source>
        <dbReference type="EMBL" id="SEM24889.1"/>
    </source>
</evidence>
<dbReference type="AlphaFoldDB" id="A0A1H7WVI0"/>
<sequence length="942" mass="105678">MERHFEALAERRASSGLPLFALEHGLSDDEIDDVSRQLRARLVSGARLAPHWLLWTIYAAERGYTYEGGEYWQSFEQVTPGWDSRDRYRVSAWFSRFRKDYSGFKPSGPWASHFSIIAWPITHAVLPRYLQRQFARTLYVLRFQIARLDDIEPAAIGRMIAANAYDASTRFEQFLQQEELVGRMVLALLQQKDDAPREEPLLPATLERIVHDLESIRNARGWLKETSRVVSDRFSGLGKGSGPRSARDTADVGHASAKQQRPDIRPDLRLHYKGEDQWDLQIDIPSFKDIAAFSQDVRQFLRNTRCTLNGTSAKKPPGWLLSGRRQALLKQWPDPDKPLVGFEKQNGTLTHLLESECRMSEGPYWLFRIGRDGVAREIGGRIVRPGYEYIVVTKEPLEQLLEGMKPCQINSPGVNAIRMAVPTALTESYAQWLAARGLELARTIRVWPAGFPGRQWDGEGRSEWLTTEKPCFGIMPDHEVETYEIGLNGKESMTFEAGSPGSPTFVQLSELPPGRHVLTVRARRTSPSAERQPPHEGFLELRVRAPEPWMPGTASHAGLIASGDPHDAALNALWENELDLSVYGPPSRQVTPRVILQDAKEETIFERQVSGPLELPVTPDTWKKRFSDFLKREKCDWRYLEATTGLLELDGGDLGRFVMRFEHNVRPLRWVLRQSGEGVSVRLVDETSDEGAERQCYFSEMERPRSFRSLDVAKVLDGVPVESPGGLFIASAGKNRDAVVVSTGLTGQGLEGLGVQPNHGHIGGSPQAIIKLLRVLRYWHKARVEGNLAGARRRQVTDTLMHGLVGIMAGWDWARVEAKLSTAPDATVHLDRLQSLVAPKSGFASAIRLNAPSVSGGHGALSSWYTETAARYRMSSDKQLCRFAIDLAVRPYALQQRYLEGLPELIRRAGAHQVLVRGARLAVLSRMEVEESAPSLIPEVNA</sequence>
<name>A0A1H7WVI0_9RHOB</name>
<proteinExistence type="predicted"/>
<gene>
    <name evidence="2" type="ORF">SAMN05443999_1179</name>
</gene>